<dbReference type="Gene3D" id="1.25.40.10">
    <property type="entry name" value="Tetratricopeptide repeat domain"/>
    <property type="match status" value="3"/>
</dbReference>
<dbReference type="AlphaFoldDB" id="A6GKB5"/>
<dbReference type="Pfam" id="PF14559">
    <property type="entry name" value="TPR_19"/>
    <property type="match status" value="1"/>
</dbReference>
<dbReference type="Proteomes" id="UP000005801">
    <property type="component" value="Unassembled WGS sequence"/>
</dbReference>
<dbReference type="OrthoDB" id="9766710at2"/>
<dbReference type="RefSeq" id="WP_006977151.1">
    <property type="nucleotide sequence ID" value="NZ_ABCS01000189.1"/>
</dbReference>
<feature type="non-terminal residue" evidence="2">
    <location>
        <position position="1"/>
    </location>
</feature>
<name>A6GKB5_9BACT</name>
<evidence type="ECO:0000256" key="1">
    <source>
        <dbReference type="PROSITE-ProRule" id="PRU00339"/>
    </source>
</evidence>
<dbReference type="SMART" id="SM00028">
    <property type="entry name" value="TPR"/>
    <property type="match status" value="4"/>
</dbReference>
<proteinExistence type="predicted"/>
<dbReference type="EMBL" id="ABCS01000189">
    <property type="protein sequence ID" value="EDM73694.1"/>
    <property type="molecule type" value="Genomic_DNA"/>
</dbReference>
<dbReference type="SUPFAM" id="SSF48452">
    <property type="entry name" value="TPR-like"/>
    <property type="match status" value="1"/>
</dbReference>
<accession>A6GKB5</accession>
<sequence>PEADQALRTGILQILDGTLEPTHLAPLEPAWFVDRERLRELGAPAGARVPEPLMAELADKRGCEQILHGRIAAAGEAGYTLNLELDRRVPRGEAEDAPPSPPAAVELGPAPLLDAIDDASEWLGRELSPGRRQPTRTLVRDRYTADEEALRLYFAAREPFAEDDPQRKFDLAHAAFERDPTFVRAGWLAARHSRLVNANARTLELMGRAIDHDYRLDDAERLDARAFLLELEGKRALAEQAYQDALVYAPGDVDILMSLAELRMGRNDRDGAREVLEQVVSVDATHIAALRGMWILSLNDPERYQLSRQFAETLVELRPEDAKYHLMLGNSWLRLRELDKAKIELGRAYALEPDNPIYASGDADLEIIAGNHEKGLKLHVDPVQKALEQFEANPRDREARDTYHAIAGKYARRLLMFGRTREAYAAIEAVPRWLIEHSELPPAQLLFTLNNQDENYLLAYGYAGHEEEAYALLDRLDAGEAETAQLMLLGTKLDVAIAADDRARAETFHDEIETILAREPILRDAVGVIFTLRWHIYNEDWAAATALWDAHRETAADDPFMQQIVVEALAGTERWDELEVIVEDLLEYIPNYAHMHVFRAQVQWSRGEREAARASLDEALRLWAHAEPDFAPYVDAKALRARYMDAG</sequence>
<comment type="caution">
    <text evidence="2">The sequence shown here is derived from an EMBL/GenBank/DDBJ whole genome shotgun (WGS) entry which is preliminary data.</text>
</comment>
<protein>
    <submittedName>
        <fullName evidence="2">Tetratricopeptide TPR_2 repeat protein</fullName>
    </submittedName>
</protein>
<keyword evidence="1" id="KW-0802">TPR repeat</keyword>
<organism evidence="2 3">
    <name type="scientific">Plesiocystis pacifica SIR-1</name>
    <dbReference type="NCBI Taxonomy" id="391625"/>
    <lineage>
        <taxon>Bacteria</taxon>
        <taxon>Pseudomonadati</taxon>
        <taxon>Myxococcota</taxon>
        <taxon>Polyangia</taxon>
        <taxon>Nannocystales</taxon>
        <taxon>Nannocystaceae</taxon>
        <taxon>Plesiocystis</taxon>
    </lineage>
</organism>
<feature type="repeat" description="TPR" evidence="1">
    <location>
        <begin position="322"/>
        <end position="355"/>
    </location>
</feature>
<keyword evidence="3" id="KW-1185">Reference proteome</keyword>
<evidence type="ECO:0000313" key="2">
    <source>
        <dbReference type="EMBL" id="EDM73694.1"/>
    </source>
</evidence>
<gene>
    <name evidence="2" type="ORF">PPSIR1_34602</name>
</gene>
<dbReference type="PROSITE" id="PS50005">
    <property type="entry name" value="TPR"/>
    <property type="match status" value="1"/>
</dbReference>
<dbReference type="InterPro" id="IPR011990">
    <property type="entry name" value="TPR-like_helical_dom_sf"/>
</dbReference>
<dbReference type="STRING" id="391625.PPSIR1_34602"/>
<evidence type="ECO:0000313" key="3">
    <source>
        <dbReference type="Proteomes" id="UP000005801"/>
    </source>
</evidence>
<reference evidence="2 3" key="1">
    <citation type="submission" date="2007-06" db="EMBL/GenBank/DDBJ databases">
        <authorList>
            <person name="Shimkets L."/>
            <person name="Ferriera S."/>
            <person name="Johnson J."/>
            <person name="Kravitz S."/>
            <person name="Beeson K."/>
            <person name="Sutton G."/>
            <person name="Rogers Y.-H."/>
            <person name="Friedman R."/>
            <person name="Frazier M."/>
            <person name="Venter J.C."/>
        </authorList>
    </citation>
    <scope>NUCLEOTIDE SEQUENCE [LARGE SCALE GENOMIC DNA]</scope>
    <source>
        <strain evidence="2 3">SIR-1</strain>
    </source>
</reference>
<dbReference type="InterPro" id="IPR019734">
    <property type="entry name" value="TPR_rpt"/>
</dbReference>